<dbReference type="AlphaFoldDB" id="A0A8H7DM93"/>
<sequence>MGGKAFKNLQPSAFPRMPPPVYRDLKARIQTTLSKLYELVQVPIEAPEKKDYGDLDLIVAHPKQKPELAADNSDTVSPDIVHAAIGARHSIFMGGYRTSNYAVPIAPGQWATLGCGSKEEECRLQLKMDLLAIKDEEDGEEIEKDGELYYQVDVHVCPDEAEWKRNVFFNSHGDMGMILGVIIRNHGLHLGVHGLKMPDPPNSPLHLSDDFSDILRFMGISATLPLTSFGTRQEVFRWIAGSRLFDPTRFRSTGTGFSKVKQERAMYHDFVRWAEELSKVDVGGTRTKFRPRGNHQEVRSEALDFFSKREAFETRAAEQATRTRLKSVWSGHQVRDWANMGEHWKGVKLIMDAVRAELGGDAGILQTMDKEGEKFLRSKVIETRDRLGLIPSSEVIVDASSK</sequence>
<dbReference type="GeneID" id="59380550"/>
<protein>
    <submittedName>
        <fullName evidence="1">Uncharacterized protein</fullName>
    </submittedName>
</protein>
<dbReference type="Proteomes" id="UP000623687">
    <property type="component" value="Unassembled WGS sequence"/>
</dbReference>
<dbReference type="OrthoDB" id="4708870at2759"/>
<dbReference type="RefSeq" id="XP_036627608.1">
    <property type="nucleotide sequence ID" value="XM_036780225.1"/>
</dbReference>
<proteinExistence type="predicted"/>
<gene>
    <name evidence="1" type="ORF">PC9H_010732</name>
</gene>
<keyword evidence="2" id="KW-1185">Reference proteome</keyword>
<evidence type="ECO:0000313" key="2">
    <source>
        <dbReference type="Proteomes" id="UP000623687"/>
    </source>
</evidence>
<dbReference type="EMBL" id="JACETU010000008">
    <property type="protein sequence ID" value="KAF7422576.1"/>
    <property type="molecule type" value="Genomic_DNA"/>
</dbReference>
<evidence type="ECO:0000313" key="1">
    <source>
        <dbReference type="EMBL" id="KAF7422576.1"/>
    </source>
</evidence>
<reference evidence="1" key="1">
    <citation type="submission" date="2019-07" db="EMBL/GenBank/DDBJ databases">
        <authorList>
            <person name="Palmer J.M."/>
        </authorList>
    </citation>
    <scope>NUCLEOTIDE SEQUENCE</scope>
    <source>
        <strain evidence="1">PC9</strain>
    </source>
</reference>
<accession>A0A8H7DM93</accession>
<name>A0A8H7DM93_PLEOS</name>
<dbReference type="VEuPathDB" id="FungiDB:PC9H_010732"/>
<organism evidence="1 2">
    <name type="scientific">Pleurotus ostreatus</name>
    <name type="common">Oyster mushroom</name>
    <name type="synonym">White-rot fungus</name>
    <dbReference type="NCBI Taxonomy" id="5322"/>
    <lineage>
        <taxon>Eukaryota</taxon>
        <taxon>Fungi</taxon>
        <taxon>Dikarya</taxon>
        <taxon>Basidiomycota</taxon>
        <taxon>Agaricomycotina</taxon>
        <taxon>Agaricomycetes</taxon>
        <taxon>Agaricomycetidae</taxon>
        <taxon>Agaricales</taxon>
        <taxon>Pleurotineae</taxon>
        <taxon>Pleurotaceae</taxon>
        <taxon>Pleurotus</taxon>
    </lineage>
</organism>
<comment type="caution">
    <text evidence="1">The sequence shown here is derived from an EMBL/GenBank/DDBJ whole genome shotgun (WGS) entry which is preliminary data.</text>
</comment>